<keyword evidence="1" id="KW-0227">DNA damage</keyword>
<gene>
    <name evidence="3" type="ORF">PLANPX_4322</name>
</gene>
<dbReference type="Proteomes" id="UP000326837">
    <property type="component" value="Chromosome"/>
</dbReference>
<dbReference type="RefSeq" id="WP_152100233.1">
    <property type="nucleotide sequence ID" value="NZ_AP021861.1"/>
</dbReference>
<sequence>MKCQKCDRPATFHITDLVDGEPSELHLCEECAQSFLTPSQEEAQDVEGMPAMAGLLAQHLAVGETADDLARLDQRACPVCGITFLQFRKQGRLGCPHDYVFFEKDLEPLLMSIHDQTQHMGKVPKRCPHGADQQTQLIRLRREMKEAVSSEEYERASEIRDKIREIEAGFREAKGEQ</sequence>
<dbReference type="GO" id="GO:1990169">
    <property type="term" value="P:stress response to copper ion"/>
    <property type="evidence" value="ECO:0007669"/>
    <property type="project" value="TreeGrafter"/>
</dbReference>
<evidence type="ECO:0000256" key="1">
    <source>
        <dbReference type="ARBA" id="ARBA00023236"/>
    </source>
</evidence>
<protein>
    <recommendedName>
        <fullName evidence="2">UVR domain-containing protein</fullName>
    </recommendedName>
</protein>
<dbReference type="PANTHER" id="PTHR38430">
    <property type="entry name" value="PROTEIN-ARGININE KINASE ACTIVATOR PROTEIN"/>
    <property type="match status" value="1"/>
</dbReference>
<dbReference type="SUPFAM" id="SSF46600">
    <property type="entry name" value="C-terminal UvrC-binding domain of UvrB"/>
    <property type="match status" value="1"/>
</dbReference>
<dbReference type="InterPro" id="IPR025542">
    <property type="entry name" value="YacH"/>
</dbReference>
<keyword evidence="1" id="KW-0742">SOS response</keyword>
<evidence type="ECO:0000313" key="4">
    <source>
        <dbReference type="Proteomes" id="UP000326837"/>
    </source>
</evidence>
<dbReference type="GO" id="GO:0005507">
    <property type="term" value="F:copper ion binding"/>
    <property type="evidence" value="ECO:0007669"/>
    <property type="project" value="TreeGrafter"/>
</dbReference>
<dbReference type="GO" id="GO:0008270">
    <property type="term" value="F:zinc ion binding"/>
    <property type="evidence" value="ECO:0007669"/>
    <property type="project" value="TreeGrafter"/>
</dbReference>
<dbReference type="GO" id="GO:0050897">
    <property type="term" value="F:cobalt ion binding"/>
    <property type="evidence" value="ECO:0007669"/>
    <property type="project" value="TreeGrafter"/>
</dbReference>
<evidence type="ECO:0000313" key="3">
    <source>
        <dbReference type="EMBL" id="BBO34710.1"/>
    </source>
</evidence>
<dbReference type="Pfam" id="PF02151">
    <property type="entry name" value="UVR"/>
    <property type="match status" value="1"/>
</dbReference>
<dbReference type="InterPro" id="IPR036876">
    <property type="entry name" value="UVR_dom_sf"/>
</dbReference>
<dbReference type="PIRSF" id="PIRSF015034">
    <property type="entry name" value="YacH"/>
    <property type="match status" value="1"/>
</dbReference>
<dbReference type="EMBL" id="AP021861">
    <property type="protein sequence ID" value="BBO34710.1"/>
    <property type="molecule type" value="Genomic_DNA"/>
</dbReference>
<feature type="domain" description="UVR" evidence="2">
    <location>
        <begin position="134"/>
        <end position="169"/>
    </location>
</feature>
<proteinExistence type="predicted"/>
<dbReference type="GO" id="GO:0009432">
    <property type="term" value="P:SOS response"/>
    <property type="evidence" value="ECO:0007669"/>
    <property type="project" value="UniProtKB-KW"/>
</dbReference>
<keyword evidence="4" id="KW-1185">Reference proteome</keyword>
<reference evidence="4" key="1">
    <citation type="submission" date="2019-10" db="EMBL/GenBank/DDBJ databases">
        <title>Lacipirellula parvula gen. nov., sp. nov., representing a lineage of planctomycetes widespread in freshwater anoxic habitats, and description of the family Lacipirellulaceae.</title>
        <authorList>
            <person name="Dedysh S.N."/>
            <person name="Kulichevskaya I.S."/>
            <person name="Beletsky A.V."/>
            <person name="Rakitin A.L."/>
            <person name="Mardanov A.V."/>
            <person name="Ivanova A.A."/>
            <person name="Saltykova V.X."/>
            <person name="Rijpstra W.I.C."/>
            <person name="Sinninghe Damste J.S."/>
            <person name="Ravin N.V."/>
        </authorList>
    </citation>
    <scope>NUCLEOTIDE SEQUENCE [LARGE SCALE GENOMIC DNA]</scope>
    <source>
        <strain evidence="4">PX69</strain>
    </source>
</reference>
<accession>A0A5K7XD18</accession>
<dbReference type="GO" id="GO:1990170">
    <property type="term" value="P:stress response to cadmium ion"/>
    <property type="evidence" value="ECO:0007669"/>
    <property type="project" value="TreeGrafter"/>
</dbReference>
<dbReference type="GO" id="GO:0046870">
    <property type="term" value="F:cadmium ion binding"/>
    <property type="evidence" value="ECO:0007669"/>
    <property type="project" value="TreeGrafter"/>
</dbReference>
<evidence type="ECO:0000259" key="2">
    <source>
        <dbReference type="PROSITE" id="PS50151"/>
    </source>
</evidence>
<dbReference type="Gene3D" id="4.10.860.10">
    <property type="entry name" value="UVR domain"/>
    <property type="match status" value="1"/>
</dbReference>
<dbReference type="PANTHER" id="PTHR38430:SF1">
    <property type="entry name" value="PROTEIN-ARGININE KINASE ACTIVATOR PROTEIN"/>
    <property type="match status" value="1"/>
</dbReference>
<dbReference type="AlphaFoldDB" id="A0A5K7XD18"/>
<dbReference type="PROSITE" id="PS50151">
    <property type="entry name" value="UVR"/>
    <property type="match status" value="1"/>
</dbReference>
<dbReference type="KEGG" id="lpav:PLANPX_4322"/>
<dbReference type="InterPro" id="IPR001943">
    <property type="entry name" value="UVR_dom"/>
</dbReference>
<name>A0A5K7XD18_9BACT</name>
<organism evidence="3 4">
    <name type="scientific">Lacipirellula parvula</name>
    <dbReference type="NCBI Taxonomy" id="2650471"/>
    <lineage>
        <taxon>Bacteria</taxon>
        <taxon>Pseudomonadati</taxon>
        <taxon>Planctomycetota</taxon>
        <taxon>Planctomycetia</taxon>
        <taxon>Pirellulales</taxon>
        <taxon>Lacipirellulaceae</taxon>
        <taxon>Lacipirellula</taxon>
    </lineage>
</organism>